<dbReference type="Gene3D" id="1.20.1250.40">
    <property type="match status" value="1"/>
</dbReference>
<evidence type="ECO:0000256" key="3">
    <source>
        <dbReference type="ARBA" id="ARBA00025724"/>
    </source>
</evidence>
<dbReference type="AlphaFoldDB" id="A0A7S0PSQ5"/>
<dbReference type="InterPro" id="IPR038324">
    <property type="entry name" value="Rpb4/RPC9_sf"/>
</dbReference>
<dbReference type="GO" id="GO:0000166">
    <property type="term" value="F:nucleotide binding"/>
    <property type="evidence" value="ECO:0007669"/>
    <property type="project" value="InterPro"/>
</dbReference>
<organism evidence="5">
    <name type="scientific">Micromonas pusilla</name>
    <name type="common">Picoplanktonic green alga</name>
    <name type="synonym">Chromulina pusilla</name>
    <dbReference type="NCBI Taxonomy" id="38833"/>
    <lineage>
        <taxon>Eukaryota</taxon>
        <taxon>Viridiplantae</taxon>
        <taxon>Chlorophyta</taxon>
        <taxon>Mamiellophyceae</taxon>
        <taxon>Mamiellales</taxon>
        <taxon>Mamiellaceae</taxon>
        <taxon>Micromonas</taxon>
    </lineage>
</organism>
<evidence type="ECO:0000256" key="1">
    <source>
        <dbReference type="ARBA" id="ARBA00004123"/>
    </source>
</evidence>
<keyword evidence="2" id="KW-0539">Nucleus</keyword>
<accession>A0A7S0PSQ5</accession>
<evidence type="ECO:0000256" key="2">
    <source>
        <dbReference type="ARBA" id="ARBA00023242"/>
    </source>
</evidence>
<dbReference type="InterPro" id="IPR045222">
    <property type="entry name" value="Rpb4-like"/>
</dbReference>
<dbReference type="SUPFAM" id="SSF47819">
    <property type="entry name" value="HRDC-like"/>
    <property type="match status" value="1"/>
</dbReference>
<dbReference type="GO" id="GO:0006352">
    <property type="term" value="P:DNA-templated transcription initiation"/>
    <property type="evidence" value="ECO:0007669"/>
    <property type="project" value="InterPro"/>
</dbReference>
<gene>
    <name evidence="5" type="ORF">MSP1404_LOCUS12396</name>
</gene>
<comment type="subcellular location">
    <subcellularLocation>
        <location evidence="1">Nucleus</location>
    </subcellularLocation>
</comment>
<evidence type="ECO:0000313" key="5">
    <source>
        <dbReference type="EMBL" id="CAD8594991.1"/>
    </source>
</evidence>
<sequence length="158" mass="17706">MAGPAGCYQKAVEEDDVTALKFGDLDRGAKFNGCLSMDEVRIIQESKINDDENDGVETSTTQTRTFQKTLEYTRRFSTVRTPEQTQMLRELYAEQTTAVTNMHEFEQAAFSNLQPQDAHEALTLIPSLGAKNEAGEDRFTEGQISSIVEQSANIRKFD</sequence>
<dbReference type="InterPro" id="IPR010997">
    <property type="entry name" value="HRDC-like_sf"/>
</dbReference>
<name>A0A7S0PSQ5_MICPS</name>
<dbReference type="PANTHER" id="PTHR21297">
    <property type="entry name" value="DNA-DIRECTED RNA POLYMERASE II"/>
    <property type="match status" value="1"/>
</dbReference>
<reference evidence="5" key="1">
    <citation type="submission" date="2021-01" db="EMBL/GenBank/DDBJ databases">
        <authorList>
            <person name="Corre E."/>
            <person name="Pelletier E."/>
            <person name="Niang G."/>
            <person name="Scheremetjew M."/>
            <person name="Finn R."/>
            <person name="Kale V."/>
            <person name="Holt S."/>
            <person name="Cochrane G."/>
            <person name="Meng A."/>
            <person name="Brown T."/>
            <person name="Cohen L."/>
        </authorList>
    </citation>
    <scope>NUCLEOTIDE SEQUENCE</scope>
    <source>
        <strain evidence="5">CCMP494</strain>
    </source>
</reference>
<dbReference type="GO" id="GO:0005634">
    <property type="term" value="C:nucleus"/>
    <property type="evidence" value="ECO:0007669"/>
    <property type="project" value="UniProtKB-SubCell"/>
</dbReference>
<dbReference type="GO" id="GO:0030880">
    <property type="term" value="C:RNA polymerase complex"/>
    <property type="evidence" value="ECO:0007669"/>
    <property type="project" value="InterPro"/>
</dbReference>
<dbReference type="EMBL" id="HBEV01015893">
    <property type="protein sequence ID" value="CAD8594991.1"/>
    <property type="molecule type" value="Transcribed_RNA"/>
</dbReference>
<dbReference type="SMART" id="SM00657">
    <property type="entry name" value="RPOL4c"/>
    <property type="match status" value="1"/>
</dbReference>
<dbReference type="InterPro" id="IPR006590">
    <property type="entry name" value="RNA_pol_Rpb4/RPC9_core"/>
</dbReference>
<proteinExistence type="inferred from homology"/>
<protein>
    <recommendedName>
        <fullName evidence="4">RNA polymerase Rpb4/RPC9 core domain-containing protein</fullName>
    </recommendedName>
</protein>
<dbReference type="Pfam" id="PF03874">
    <property type="entry name" value="RNA_pol_Rpb4"/>
    <property type="match status" value="1"/>
</dbReference>
<dbReference type="InterPro" id="IPR005574">
    <property type="entry name" value="Rpb4/RPC9"/>
</dbReference>
<evidence type="ECO:0000259" key="4">
    <source>
        <dbReference type="SMART" id="SM00657"/>
    </source>
</evidence>
<feature type="domain" description="RNA polymerase Rpb4/RPC9 core" evidence="4">
    <location>
        <begin position="25"/>
        <end position="158"/>
    </location>
</feature>
<comment type="similarity">
    <text evidence="3">Belongs to the eukaryotic RPB4 RNA polymerase subunit family.</text>
</comment>